<feature type="compositionally biased region" description="Basic and acidic residues" evidence="9">
    <location>
        <begin position="1283"/>
        <end position="1293"/>
    </location>
</feature>
<evidence type="ECO:0000256" key="4">
    <source>
        <dbReference type="ARBA" id="ARBA00022989"/>
    </source>
</evidence>
<dbReference type="Pfam" id="PF25508">
    <property type="entry name" value="TRPM2"/>
    <property type="match status" value="2"/>
</dbReference>
<dbReference type="Pfam" id="PF18139">
    <property type="entry name" value="LSDAT_euk"/>
    <property type="match status" value="1"/>
</dbReference>
<evidence type="ECO:0000256" key="3">
    <source>
        <dbReference type="ARBA" id="ARBA00022692"/>
    </source>
</evidence>
<feature type="transmembrane region" description="Helical" evidence="10">
    <location>
        <begin position="883"/>
        <end position="907"/>
    </location>
</feature>
<organism evidence="13 14">
    <name type="scientific">Mya arenaria</name>
    <name type="common">Soft-shell clam</name>
    <dbReference type="NCBI Taxonomy" id="6604"/>
    <lineage>
        <taxon>Eukaryota</taxon>
        <taxon>Metazoa</taxon>
        <taxon>Spiralia</taxon>
        <taxon>Lophotrochozoa</taxon>
        <taxon>Mollusca</taxon>
        <taxon>Bivalvia</taxon>
        <taxon>Autobranchia</taxon>
        <taxon>Heteroconchia</taxon>
        <taxon>Euheterodonta</taxon>
        <taxon>Imparidentia</taxon>
        <taxon>Neoheterodontei</taxon>
        <taxon>Myida</taxon>
        <taxon>Myoidea</taxon>
        <taxon>Myidae</taxon>
        <taxon>Mya</taxon>
    </lineage>
</organism>
<evidence type="ECO:0000256" key="7">
    <source>
        <dbReference type="ARBA" id="ARBA00023303"/>
    </source>
</evidence>
<feature type="coiled-coil region" evidence="8">
    <location>
        <begin position="1081"/>
        <end position="1108"/>
    </location>
</feature>
<feature type="transmembrane region" description="Helical" evidence="10">
    <location>
        <begin position="759"/>
        <end position="778"/>
    </location>
</feature>
<dbReference type="Proteomes" id="UP001164746">
    <property type="component" value="Chromosome 12"/>
</dbReference>
<feature type="region of interest" description="Disordered" evidence="9">
    <location>
        <begin position="25"/>
        <end position="49"/>
    </location>
</feature>
<feature type="compositionally biased region" description="Basic residues" evidence="9">
    <location>
        <begin position="1267"/>
        <end position="1282"/>
    </location>
</feature>
<protein>
    <submittedName>
        <fullName evidence="13">TRPM8-like protein</fullName>
    </submittedName>
</protein>
<dbReference type="PANTHER" id="PTHR13800:SF12">
    <property type="entry name" value="TRANSIENT RECEPTOR POTENTIAL CATION CHANNEL SUBFAMILY M MEMBER-LIKE 2"/>
    <property type="match status" value="1"/>
</dbReference>
<feature type="transmembrane region" description="Helical" evidence="10">
    <location>
        <begin position="964"/>
        <end position="989"/>
    </location>
</feature>
<feature type="domain" description="TRPM SLOG" evidence="11">
    <location>
        <begin position="218"/>
        <end position="474"/>
    </location>
</feature>
<dbReference type="InterPro" id="IPR050927">
    <property type="entry name" value="TRPM"/>
</dbReference>
<keyword evidence="2" id="KW-0813">Transport</keyword>
<dbReference type="EMBL" id="CP111023">
    <property type="protein sequence ID" value="WAR22634.1"/>
    <property type="molecule type" value="Genomic_DNA"/>
</dbReference>
<dbReference type="InterPro" id="IPR041491">
    <property type="entry name" value="TRPM_SLOG"/>
</dbReference>
<evidence type="ECO:0000256" key="6">
    <source>
        <dbReference type="ARBA" id="ARBA00023136"/>
    </source>
</evidence>
<sequence>MPEHSTLSRPGPPVKRISGLSVASLHTGPSRTLSGISGRVGHNDLSTPASVSRGTVVTIPTEELHMAEETHGQGYKNAKIPYQEMSSKDRKYMTELRQFIRQHFHILECNRFVPAPGQGGKKIRAVKCKCGGVLTEHAGISQAKIVKKQTVDLTNIAEMAIVPPELRPYFRREKLDDICPEKFPMLKWGEEAFRKTVTNTFGKIDFVNVEHKGGKKPAKYIRLCADSAVEDVFNLMQDYWKIMEPQAPNLVISVVGGAKNFKLDGRNRTTFSDGLIKTAKTTSAWLISSGFNMGVMKAVGQAVQQGQSFAWDNNRMAHRLRCIGIAPWGYIRDRKCLVETNSGQGQFYAKYRTSNVILHGEPVPLNADHTHFIFVDDGYRNRYGGVAEMRSKIEQRISAPKSDGGLEIPVVLIVVEGGIDAIEDAKSSVQHDIPVVVCSGTGRAADILAYAYTHTKTSSSGEREMSDKHLKKLREKIIDAYGKAWKAMEKETKFTNIKDSVQICCKNPDLMTVFNMNKHDELDLAILSVLLKKNSGADKHVGDTNQRLNQLRLALTWNRVDIAQEEIFREDVLWEQGSLDQVLTEAIVDDKVAFLKLILEQGIIFKEFLTMDRLNILYSKVPKFHPIFKLLHKLTGMQDLAKFCWEMGDEPVTSAIAVTRLYGAMARHITRDESNVRDMFHQYKIEFELLATDVLEECHQSDPDKAMMIVERRSPVWGEMTSLQIAAASNDQVFLSAEACQNSITTTWKQGIMSGWSKMFLAIICPLLVLCNMEITNIGTIQLKWYQKLGAFYTSPIAKFCHNLFITFPAPTLMSKLRDWYGMVNYLEALNYLLYILAFILHLLDFYQASKVLYCINSVVFILFLTKFYTASTSIGPKMLGELQLFIFVVLVFLLAYGIAAQGLLYSERSPSWTILRDVFYYPYWQLYGELFFDAIGDDGDGCDSDQSMGKCIQGDRDCLTYHWMVPFILAAYLMIGNILLLNLLIAIFSNVFHTVEKNSFEIWKFQMYYLVMEYNQKTFLAPPLSIFCHAALALKWLYELVCCKLKHEEQFLGRKHLEWLQIFEKEMMANYLRLRRAADQNSLDTRVQQLEKRVDMLTKLIEDEVIQDQQPELPPELTFVAGSVLSQAGRSYNAWPSTLDVMAVSVAEGATDGSLKNLSSTHPGPKPQAQLLRVKSGYQLIHKPTSPVLSRMKSAPNLLHGQSEKEREHIDEPVKEVKGDVLDLDKEKDDTMKDIDNDKNVGAIGGMELTEKELEKIRKKEEKELRRKKRQERKEEKRKKKEMKEINDKFDNEMNDVNRPGNTNKPDRQVTFDLDEEEAERSRPMTAPEMFRSIEIDEQENIADNSGRFEHRSAWFENTEVDTTVCK</sequence>
<feature type="region of interest" description="Disordered" evidence="9">
    <location>
        <begin position="1263"/>
        <end position="1333"/>
    </location>
</feature>
<keyword evidence="8" id="KW-0175">Coiled coil</keyword>
<evidence type="ECO:0000256" key="1">
    <source>
        <dbReference type="ARBA" id="ARBA00004141"/>
    </source>
</evidence>
<keyword evidence="7" id="KW-0407">Ion channel</keyword>
<evidence type="ECO:0000259" key="11">
    <source>
        <dbReference type="Pfam" id="PF18139"/>
    </source>
</evidence>
<evidence type="ECO:0000256" key="9">
    <source>
        <dbReference type="SAM" id="MobiDB-lite"/>
    </source>
</evidence>
<keyword evidence="14" id="KW-1185">Reference proteome</keyword>
<keyword evidence="6 10" id="KW-0472">Membrane</keyword>
<dbReference type="PANTHER" id="PTHR13800">
    <property type="entry name" value="TRANSIENT RECEPTOR POTENTIAL CATION CHANNEL, SUBFAMILY M, MEMBER 6"/>
    <property type="match status" value="1"/>
</dbReference>
<feature type="domain" description="TRPM-like" evidence="12">
    <location>
        <begin position="566"/>
        <end position="635"/>
    </location>
</feature>
<evidence type="ECO:0000259" key="12">
    <source>
        <dbReference type="Pfam" id="PF25508"/>
    </source>
</evidence>
<reference evidence="13" key="1">
    <citation type="submission" date="2022-11" db="EMBL/GenBank/DDBJ databases">
        <title>Centuries of genome instability and evolution in soft-shell clam transmissible cancer (bioRxiv).</title>
        <authorList>
            <person name="Hart S.F.M."/>
            <person name="Yonemitsu M.A."/>
            <person name="Giersch R.M."/>
            <person name="Beal B.F."/>
            <person name="Arriagada G."/>
            <person name="Davis B.W."/>
            <person name="Ostrander E.A."/>
            <person name="Goff S.P."/>
            <person name="Metzger M.J."/>
        </authorList>
    </citation>
    <scope>NUCLEOTIDE SEQUENCE</scope>
    <source>
        <strain evidence="13">MELC-2E11</strain>
        <tissue evidence="13">Siphon/mantle</tissue>
    </source>
</reference>
<accession>A0ABY7FMU2</accession>
<feature type="transmembrane region" description="Helical" evidence="10">
    <location>
        <begin position="829"/>
        <end position="847"/>
    </location>
</feature>
<evidence type="ECO:0000313" key="13">
    <source>
        <dbReference type="EMBL" id="WAR22634.1"/>
    </source>
</evidence>
<evidence type="ECO:0000256" key="5">
    <source>
        <dbReference type="ARBA" id="ARBA00023065"/>
    </source>
</evidence>
<keyword evidence="4 10" id="KW-1133">Transmembrane helix</keyword>
<feature type="transmembrane region" description="Helical" evidence="10">
    <location>
        <begin position="790"/>
        <end position="809"/>
    </location>
</feature>
<feature type="domain" description="TRPM-like" evidence="12">
    <location>
        <begin position="637"/>
        <end position="736"/>
    </location>
</feature>
<keyword evidence="3 10" id="KW-0812">Transmembrane</keyword>
<keyword evidence="5" id="KW-0406">Ion transport</keyword>
<proteinExistence type="predicted"/>
<evidence type="ECO:0000256" key="10">
    <source>
        <dbReference type="SAM" id="Phobius"/>
    </source>
</evidence>
<name>A0ABY7FMU2_MYAAR</name>
<dbReference type="InterPro" id="IPR057366">
    <property type="entry name" value="TRPM-like"/>
</dbReference>
<gene>
    <name evidence="13" type="ORF">MAR_016608</name>
</gene>
<evidence type="ECO:0000256" key="2">
    <source>
        <dbReference type="ARBA" id="ARBA00022448"/>
    </source>
</evidence>
<feature type="transmembrane region" description="Helical" evidence="10">
    <location>
        <begin position="852"/>
        <end position="871"/>
    </location>
</feature>
<evidence type="ECO:0000256" key="8">
    <source>
        <dbReference type="SAM" id="Coils"/>
    </source>
</evidence>
<evidence type="ECO:0000313" key="14">
    <source>
        <dbReference type="Proteomes" id="UP001164746"/>
    </source>
</evidence>
<comment type="subcellular location">
    <subcellularLocation>
        <location evidence="1">Membrane</location>
        <topology evidence="1">Multi-pass membrane protein</topology>
    </subcellularLocation>
</comment>